<keyword evidence="2" id="KW-1185">Reference proteome</keyword>
<sequence>MATRVETAEAPAKQMKVFRRNEGPPAEDYFDVVPNGPIAAEGLAMVGEAGMADGAKFNMLYIGDDFTLLQAWMKPGYPLPLHTHNTDCLYFVSRGSMKLGTVELNAGDGVFMPARTPYKVTPGEDGVEFLEFRPQSERYDMQVIANNQAFWGKALGAIGERRESWQVQERPA</sequence>
<dbReference type="InterPro" id="IPR011051">
    <property type="entry name" value="RmlC_Cupin_sf"/>
</dbReference>
<reference evidence="1" key="1">
    <citation type="journal article" date="2014" name="Int. J. Syst. Evol. Microbiol.">
        <title>Complete genome sequence of Corynebacterium casei LMG S-19264T (=DSM 44701T), isolated from a smear-ripened cheese.</title>
        <authorList>
            <consortium name="US DOE Joint Genome Institute (JGI-PGF)"/>
            <person name="Walter F."/>
            <person name="Albersmeier A."/>
            <person name="Kalinowski J."/>
            <person name="Ruckert C."/>
        </authorList>
    </citation>
    <scope>NUCLEOTIDE SEQUENCE</scope>
    <source>
        <strain evidence="1">KCTC 32255</strain>
    </source>
</reference>
<dbReference type="RefSeq" id="WP_229813663.1">
    <property type="nucleotide sequence ID" value="NZ_BMZA01000001.1"/>
</dbReference>
<evidence type="ECO:0008006" key="3">
    <source>
        <dbReference type="Google" id="ProtNLM"/>
    </source>
</evidence>
<comment type="caution">
    <text evidence="1">The sequence shown here is derived from an EMBL/GenBank/DDBJ whole genome shotgun (WGS) entry which is preliminary data.</text>
</comment>
<organism evidence="1 2">
    <name type="scientific">Novosphingobium colocasiae</name>
    <dbReference type="NCBI Taxonomy" id="1256513"/>
    <lineage>
        <taxon>Bacteria</taxon>
        <taxon>Pseudomonadati</taxon>
        <taxon>Pseudomonadota</taxon>
        <taxon>Alphaproteobacteria</taxon>
        <taxon>Sphingomonadales</taxon>
        <taxon>Sphingomonadaceae</taxon>
        <taxon>Novosphingobium</taxon>
    </lineage>
</organism>
<name>A0A918PA25_9SPHN</name>
<proteinExistence type="predicted"/>
<gene>
    <name evidence="1" type="ORF">GCM10011614_05250</name>
</gene>
<dbReference type="EMBL" id="BMZA01000001">
    <property type="protein sequence ID" value="GGY93243.1"/>
    <property type="molecule type" value="Genomic_DNA"/>
</dbReference>
<dbReference type="SUPFAM" id="SSF51182">
    <property type="entry name" value="RmlC-like cupins"/>
    <property type="match status" value="1"/>
</dbReference>
<evidence type="ECO:0000313" key="1">
    <source>
        <dbReference type="EMBL" id="GGY93243.1"/>
    </source>
</evidence>
<accession>A0A918PA25</accession>
<evidence type="ECO:0000313" key="2">
    <source>
        <dbReference type="Proteomes" id="UP000648075"/>
    </source>
</evidence>
<dbReference type="Proteomes" id="UP000648075">
    <property type="component" value="Unassembled WGS sequence"/>
</dbReference>
<dbReference type="InterPro" id="IPR014710">
    <property type="entry name" value="RmlC-like_jellyroll"/>
</dbReference>
<protein>
    <recommendedName>
        <fullName evidence="3">Cupin domain-containing protein</fullName>
    </recommendedName>
</protein>
<dbReference type="AlphaFoldDB" id="A0A918PA25"/>
<reference evidence="1" key="2">
    <citation type="submission" date="2020-09" db="EMBL/GenBank/DDBJ databases">
        <authorList>
            <person name="Sun Q."/>
            <person name="Kim S."/>
        </authorList>
    </citation>
    <scope>NUCLEOTIDE SEQUENCE</scope>
    <source>
        <strain evidence="1">KCTC 32255</strain>
    </source>
</reference>
<dbReference type="Gene3D" id="2.60.120.10">
    <property type="entry name" value="Jelly Rolls"/>
    <property type="match status" value="1"/>
</dbReference>